<reference evidence="2" key="1">
    <citation type="journal article" date="2023" name="Mol. Biol. Evol.">
        <title>Third-Generation Sequencing Reveals the Adaptive Role of the Epigenome in Three Deep-Sea Polychaetes.</title>
        <authorList>
            <person name="Perez M."/>
            <person name="Aroh O."/>
            <person name="Sun Y."/>
            <person name="Lan Y."/>
            <person name="Juniper S.K."/>
            <person name="Young C.R."/>
            <person name="Angers B."/>
            <person name="Qian P.Y."/>
        </authorList>
    </citation>
    <scope>NUCLEOTIDE SEQUENCE</scope>
    <source>
        <strain evidence="2">R07B-5</strain>
    </source>
</reference>
<dbReference type="EMBL" id="JAODUO010000080">
    <property type="protein sequence ID" value="KAK2190424.1"/>
    <property type="molecule type" value="Genomic_DNA"/>
</dbReference>
<evidence type="ECO:0000313" key="2">
    <source>
        <dbReference type="EMBL" id="KAK2190424.1"/>
    </source>
</evidence>
<dbReference type="PANTHER" id="PTHR38636:SF1">
    <property type="entry name" value="CHLORIDE CHANNEL PROTEIN CLC-D"/>
    <property type="match status" value="1"/>
</dbReference>
<name>A0AAD9P8Z5_RIDPI</name>
<keyword evidence="1" id="KW-0812">Transmembrane</keyword>
<accession>A0AAD9P8Z5</accession>
<dbReference type="Pfam" id="PF08560">
    <property type="entry name" value="DUF1757"/>
    <property type="match status" value="1"/>
</dbReference>
<evidence type="ECO:0000256" key="1">
    <source>
        <dbReference type="SAM" id="Phobius"/>
    </source>
</evidence>
<dbReference type="AlphaFoldDB" id="A0AAD9P8Z5"/>
<keyword evidence="1" id="KW-0472">Membrane</keyword>
<gene>
    <name evidence="2" type="ORF">NP493_80g03052</name>
</gene>
<feature type="transmembrane region" description="Helical" evidence="1">
    <location>
        <begin position="140"/>
        <end position="157"/>
    </location>
</feature>
<dbReference type="InterPro" id="IPR013869">
    <property type="entry name" value="DUF1757"/>
</dbReference>
<protein>
    <submittedName>
        <fullName evidence="2">Uncharacterized protein</fullName>
    </submittedName>
</protein>
<proteinExistence type="predicted"/>
<keyword evidence="3" id="KW-1185">Reference proteome</keyword>
<dbReference type="Proteomes" id="UP001209878">
    <property type="component" value="Unassembled WGS sequence"/>
</dbReference>
<evidence type="ECO:0000313" key="3">
    <source>
        <dbReference type="Proteomes" id="UP001209878"/>
    </source>
</evidence>
<dbReference type="PANTHER" id="PTHR38636">
    <property type="entry name" value="PROTEIN CBG20488"/>
    <property type="match status" value="1"/>
</dbReference>
<comment type="caution">
    <text evidence="2">The sequence shown here is derived from an EMBL/GenBank/DDBJ whole genome shotgun (WGS) entry which is preliminary data.</text>
</comment>
<organism evidence="2 3">
    <name type="scientific">Ridgeia piscesae</name>
    <name type="common">Tubeworm</name>
    <dbReference type="NCBI Taxonomy" id="27915"/>
    <lineage>
        <taxon>Eukaryota</taxon>
        <taxon>Metazoa</taxon>
        <taxon>Spiralia</taxon>
        <taxon>Lophotrochozoa</taxon>
        <taxon>Annelida</taxon>
        <taxon>Polychaeta</taxon>
        <taxon>Sedentaria</taxon>
        <taxon>Canalipalpata</taxon>
        <taxon>Sabellida</taxon>
        <taxon>Siboglinidae</taxon>
        <taxon>Ridgeia</taxon>
    </lineage>
</organism>
<keyword evidence="1" id="KW-1133">Transmembrane helix</keyword>
<sequence>MGSIYLKNRMGTELTDEEMKDIPNPKTELTIHVTTRVVQAFGLLSTVLIGPLAAVAKAETRNLAGIARKVKTCGKYGVLLGFVIGPGMTVARMNSLDADGIYDRCYRLRNNENQRRVDQSFVVATPAGAVVAAATGSSPILGALLGMTGAVFAVAAYNQSLATKKNVSA</sequence>